<evidence type="ECO:0000256" key="4">
    <source>
        <dbReference type="PROSITE-ProRule" id="PRU10055"/>
    </source>
</evidence>
<feature type="active site" description="Nucleophile" evidence="4">
    <location>
        <position position="433"/>
    </location>
</feature>
<dbReference type="PRINTS" id="PR00131">
    <property type="entry name" value="GLHYDRLASE1"/>
</dbReference>
<evidence type="ECO:0000256" key="6">
    <source>
        <dbReference type="SAM" id="SignalP"/>
    </source>
</evidence>
<keyword evidence="7" id="KW-1185">Reference proteome</keyword>
<dbReference type="GeneID" id="116214022"/>
<dbReference type="InterPro" id="IPR018120">
    <property type="entry name" value="Glyco_hydro_1_AS"/>
</dbReference>
<keyword evidence="2" id="KW-0378">Hydrolase</keyword>
<name>A0A6P8EF03_PUNGR</name>
<evidence type="ECO:0000256" key="2">
    <source>
        <dbReference type="ARBA" id="ARBA00022801"/>
    </source>
</evidence>
<feature type="signal peptide" evidence="6">
    <location>
        <begin position="1"/>
        <end position="28"/>
    </location>
</feature>
<dbReference type="FunFam" id="3.20.20.80:FF:000020">
    <property type="entry name" value="Beta-glucosidase 12"/>
    <property type="match status" value="1"/>
</dbReference>
<dbReference type="OrthoDB" id="65569at2759"/>
<protein>
    <submittedName>
        <fullName evidence="8">Beta-glucosidase 24-like</fullName>
    </submittedName>
</protein>
<comment type="similarity">
    <text evidence="1 5">Belongs to the glycosyl hydrolase 1 family.</text>
</comment>
<dbReference type="Pfam" id="PF00232">
    <property type="entry name" value="Glyco_hydro_1"/>
    <property type="match status" value="1"/>
</dbReference>
<evidence type="ECO:0000313" key="7">
    <source>
        <dbReference type="Proteomes" id="UP000515151"/>
    </source>
</evidence>
<reference evidence="7" key="1">
    <citation type="journal article" date="2020" name="Plant Biotechnol. J.">
        <title>The pomegranate (Punica granatum L.) draft genome dissects genetic divergence between soft- and hard-seeded cultivars.</title>
        <authorList>
            <person name="Luo X."/>
            <person name="Li H."/>
            <person name="Wu Z."/>
            <person name="Yao W."/>
            <person name="Zhao P."/>
            <person name="Cao D."/>
            <person name="Yu H."/>
            <person name="Li K."/>
            <person name="Poudel K."/>
            <person name="Zhao D."/>
            <person name="Zhang F."/>
            <person name="Xia X."/>
            <person name="Chen L."/>
            <person name="Wang Q."/>
            <person name="Jing D."/>
            <person name="Cao S."/>
        </authorList>
    </citation>
    <scope>NUCLEOTIDE SEQUENCE [LARGE SCALE GENOMIC DNA]</scope>
    <source>
        <strain evidence="7">cv. Tunisia</strain>
    </source>
</reference>
<keyword evidence="6" id="KW-0732">Signal</keyword>
<dbReference type="PANTHER" id="PTHR10353:SF154">
    <property type="entry name" value="BETA-GLUCOSIDASE 9-RELATED"/>
    <property type="match status" value="1"/>
</dbReference>
<evidence type="ECO:0000313" key="8">
    <source>
        <dbReference type="RefSeq" id="XP_031405094.1"/>
    </source>
</evidence>
<dbReference type="RefSeq" id="XP_031405094.1">
    <property type="nucleotide sequence ID" value="XM_031549234.1"/>
</dbReference>
<dbReference type="GO" id="GO:0005975">
    <property type="term" value="P:carbohydrate metabolic process"/>
    <property type="evidence" value="ECO:0007669"/>
    <property type="project" value="InterPro"/>
</dbReference>
<dbReference type="PANTHER" id="PTHR10353">
    <property type="entry name" value="GLYCOSYL HYDROLASE"/>
    <property type="match status" value="1"/>
</dbReference>
<gene>
    <name evidence="8" type="primary">LOC116214022</name>
</gene>
<dbReference type="InterPro" id="IPR017853">
    <property type="entry name" value="GH"/>
</dbReference>
<accession>A0A6P8EF03</accession>
<dbReference type="Proteomes" id="UP000515151">
    <property type="component" value="Chromosome 7"/>
</dbReference>
<dbReference type="AlphaFoldDB" id="A0A6P8EF03"/>
<keyword evidence="3" id="KW-0326">Glycosidase</keyword>
<evidence type="ECO:0000256" key="3">
    <source>
        <dbReference type="ARBA" id="ARBA00023295"/>
    </source>
</evidence>
<proteinExistence type="inferred from homology"/>
<evidence type="ECO:0000256" key="5">
    <source>
        <dbReference type="RuleBase" id="RU003690"/>
    </source>
</evidence>
<reference evidence="8" key="2">
    <citation type="submission" date="2025-08" db="UniProtKB">
        <authorList>
            <consortium name="RefSeq"/>
        </authorList>
    </citation>
    <scope>IDENTIFICATION</scope>
    <source>
        <tissue evidence="8">Leaf</tissue>
    </source>
</reference>
<dbReference type="SUPFAM" id="SSF51445">
    <property type="entry name" value="(Trans)glycosidases"/>
    <property type="match status" value="1"/>
</dbReference>
<dbReference type="Gene3D" id="3.20.20.80">
    <property type="entry name" value="Glycosidases"/>
    <property type="match status" value="1"/>
</dbReference>
<dbReference type="PROSITE" id="PS00572">
    <property type="entry name" value="GLYCOSYL_HYDROL_F1_1"/>
    <property type="match status" value="1"/>
</dbReference>
<feature type="chain" id="PRO_5028325743" evidence="6">
    <location>
        <begin position="29"/>
        <end position="533"/>
    </location>
</feature>
<dbReference type="InterPro" id="IPR001360">
    <property type="entry name" value="Glyco_hydro_1"/>
</dbReference>
<sequence length="533" mass="60016">MGLLSHAPSASIFLLLIFCLSCIHYVASAKETSSELLNASDLSEAELNVKRSNFPRDFLFGAATSAVQTEGSASKYGKGPSVWDHYVQKFPGKVTDRSSPETAIDSYARYKDDVKLLKELGVDAYRFSIPWTRILPNGSLSGGVNQQAIDHYNDLINEVMSNGITPFVTLLHFDSPQILQDKYGGFLSHEIVDDFRDYAEICFRTYGDRVKHWITINEPLIIAQFGYDLGLAAPGRCSVPPNACPAGNSSTEPYIVTHNALLAHAAAAGLYKDKFQAEQRGEIGISLVGEFFEPYSESSNDKKAARRAMDFHVGWFLNPLVYGEYPRRMRNLVKGRLPTFSEGDKALVQGSLDFIGFNYYTSRYAKAIEIDPNVPPTSFSRDSFTDLQFARDGVPIGKKASGSDFIYIYPKGLGKLLTYTKRKYKSPKIYITENGISEAKNDSQPIHEALQDPHRIQFILQHLYQINRAIKKGVDVKGYFYWSQSDSFEFGKGRQDRYGLYYIDYQNNLTRIPKHSAKWLPSFLRNKGRTQSL</sequence>
<dbReference type="GO" id="GO:0047782">
    <property type="term" value="F:coniferin beta-glucosidase activity"/>
    <property type="evidence" value="ECO:0007669"/>
    <property type="project" value="UniProtKB-ARBA"/>
</dbReference>
<organism evidence="7 8">
    <name type="scientific">Punica granatum</name>
    <name type="common">Pomegranate</name>
    <dbReference type="NCBI Taxonomy" id="22663"/>
    <lineage>
        <taxon>Eukaryota</taxon>
        <taxon>Viridiplantae</taxon>
        <taxon>Streptophyta</taxon>
        <taxon>Embryophyta</taxon>
        <taxon>Tracheophyta</taxon>
        <taxon>Spermatophyta</taxon>
        <taxon>Magnoliopsida</taxon>
        <taxon>eudicotyledons</taxon>
        <taxon>Gunneridae</taxon>
        <taxon>Pentapetalae</taxon>
        <taxon>rosids</taxon>
        <taxon>malvids</taxon>
        <taxon>Myrtales</taxon>
        <taxon>Lythraceae</taxon>
        <taxon>Punica</taxon>
    </lineage>
</organism>
<evidence type="ECO:0000256" key="1">
    <source>
        <dbReference type="ARBA" id="ARBA00010838"/>
    </source>
</evidence>